<organism evidence="2 3">
    <name type="scientific">Puccinia graminis f. sp. tritici</name>
    <dbReference type="NCBI Taxonomy" id="56615"/>
    <lineage>
        <taxon>Eukaryota</taxon>
        <taxon>Fungi</taxon>
        <taxon>Dikarya</taxon>
        <taxon>Basidiomycota</taxon>
        <taxon>Pucciniomycotina</taxon>
        <taxon>Pucciniomycetes</taxon>
        <taxon>Pucciniales</taxon>
        <taxon>Pucciniaceae</taxon>
        <taxon>Puccinia</taxon>
    </lineage>
</organism>
<evidence type="ECO:0000313" key="3">
    <source>
        <dbReference type="Proteomes" id="UP000325313"/>
    </source>
</evidence>
<dbReference type="Proteomes" id="UP000325313">
    <property type="component" value="Unassembled WGS sequence"/>
</dbReference>
<gene>
    <name evidence="2" type="ORF">PGTUg99_008759</name>
</gene>
<evidence type="ECO:0000313" key="2">
    <source>
        <dbReference type="EMBL" id="KAA1066902.1"/>
    </source>
</evidence>
<sequence length="87" mass="9120">MDSNKTTRSKSSARKDPETLPGESAPIVINAPKGKEANPPKEAEINITAPTSEPPDSDGEGSVDLIAKNPSENACTYSLSLFVTYAA</sequence>
<proteinExistence type="predicted"/>
<dbReference type="AlphaFoldDB" id="A0A5B0LR42"/>
<dbReference type="EMBL" id="VDEP01000508">
    <property type="protein sequence ID" value="KAA1066902.1"/>
    <property type="molecule type" value="Genomic_DNA"/>
</dbReference>
<name>A0A5B0LR42_PUCGR</name>
<reference evidence="2 3" key="1">
    <citation type="submission" date="2019-05" db="EMBL/GenBank/DDBJ databases">
        <title>Emergence of the Ug99 lineage of the wheat stem rust pathogen through somatic hybridization.</title>
        <authorList>
            <person name="Li F."/>
            <person name="Upadhyaya N.M."/>
            <person name="Sperschneider J."/>
            <person name="Matny O."/>
            <person name="Nguyen-Phuc H."/>
            <person name="Mago R."/>
            <person name="Raley C."/>
            <person name="Miller M.E."/>
            <person name="Silverstein K.A.T."/>
            <person name="Henningsen E."/>
            <person name="Hirsch C.D."/>
            <person name="Visser B."/>
            <person name="Pretorius Z.A."/>
            <person name="Steffenson B.J."/>
            <person name="Schwessinger B."/>
            <person name="Dodds P.N."/>
            <person name="Figueroa M."/>
        </authorList>
    </citation>
    <scope>NUCLEOTIDE SEQUENCE [LARGE SCALE GENOMIC DNA]</scope>
    <source>
        <strain evidence="2 3">Ug99</strain>
    </source>
</reference>
<evidence type="ECO:0000256" key="1">
    <source>
        <dbReference type="SAM" id="MobiDB-lite"/>
    </source>
</evidence>
<feature type="region of interest" description="Disordered" evidence="1">
    <location>
        <begin position="1"/>
        <end position="63"/>
    </location>
</feature>
<protein>
    <submittedName>
        <fullName evidence="2">Uncharacterized protein</fullName>
    </submittedName>
</protein>
<feature type="compositionally biased region" description="Basic and acidic residues" evidence="1">
    <location>
        <begin position="33"/>
        <end position="44"/>
    </location>
</feature>
<comment type="caution">
    <text evidence="2">The sequence shown here is derived from an EMBL/GenBank/DDBJ whole genome shotgun (WGS) entry which is preliminary data.</text>
</comment>
<accession>A0A5B0LR42</accession>